<dbReference type="InterPro" id="IPR036282">
    <property type="entry name" value="Glutathione-S-Trfase_C_sf"/>
</dbReference>
<gene>
    <name evidence="4" type="ORF">CDL15_Pgr022191</name>
</gene>
<dbReference type="InterPro" id="IPR045073">
    <property type="entry name" value="Omega/Tau-like"/>
</dbReference>
<keyword evidence="1" id="KW-0963">Cytoplasm</keyword>
<dbReference type="InterPro" id="IPR010987">
    <property type="entry name" value="Glutathione-S-Trfase_C-like"/>
</dbReference>
<dbReference type="EMBL" id="MTKT01006103">
    <property type="protein sequence ID" value="OWM63446.1"/>
    <property type="molecule type" value="Genomic_DNA"/>
</dbReference>
<dbReference type="AlphaFoldDB" id="A0A218VSW5"/>
<feature type="domain" description="GST C-terminal" evidence="3">
    <location>
        <begin position="26"/>
        <end position="98"/>
    </location>
</feature>
<name>A0A218VSW5_PUNGR</name>
<dbReference type="GO" id="GO:0004364">
    <property type="term" value="F:glutathione transferase activity"/>
    <property type="evidence" value="ECO:0007669"/>
    <property type="project" value="UniProtKB-UniRule"/>
</dbReference>
<dbReference type="Gene3D" id="1.20.1050.10">
    <property type="match status" value="1"/>
</dbReference>
<comment type="catalytic activity">
    <reaction evidence="1">
        <text>RX + glutathione = an S-substituted glutathione + a halide anion + H(+)</text>
        <dbReference type="Rhea" id="RHEA:16437"/>
        <dbReference type="ChEBI" id="CHEBI:15378"/>
        <dbReference type="ChEBI" id="CHEBI:16042"/>
        <dbReference type="ChEBI" id="CHEBI:17792"/>
        <dbReference type="ChEBI" id="CHEBI:57925"/>
        <dbReference type="ChEBI" id="CHEBI:90779"/>
        <dbReference type="EC" id="2.5.1.18"/>
    </reaction>
</comment>
<dbReference type="Proteomes" id="UP000197138">
    <property type="component" value="Unassembled WGS sequence"/>
</dbReference>
<comment type="subcellular location">
    <subcellularLocation>
        <location evidence="1">Cytoplasm</location>
        <location evidence="1">Cytosol</location>
    </subcellularLocation>
</comment>
<dbReference type="PROSITE" id="PS50405">
    <property type="entry name" value="GST_CTER"/>
    <property type="match status" value="1"/>
</dbReference>
<evidence type="ECO:0000313" key="4">
    <source>
        <dbReference type="EMBL" id="OWM63446.1"/>
    </source>
</evidence>
<evidence type="ECO:0000256" key="1">
    <source>
        <dbReference type="RuleBase" id="RU369102"/>
    </source>
</evidence>
<dbReference type="PANTHER" id="PTHR11260">
    <property type="entry name" value="GLUTATHIONE S-TRANSFERASE, GST, SUPERFAMILY, GST DOMAIN CONTAINING"/>
    <property type="match status" value="1"/>
</dbReference>
<proteinExistence type="inferred from homology"/>
<comment type="similarity">
    <text evidence="1">Belongs to the GST superfamily.</text>
</comment>
<feature type="compositionally biased region" description="Low complexity" evidence="2">
    <location>
        <begin position="8"/>
        <end position="20"/>
    </location>
</feature>
<organism evidence="4 5">
    <name type="scientific">Punica granatum</name>
    <name type="common">Pomegranate</name>
    <dbReference type="NCBI Taxonomy" id="22663"/>
    <lineage>
        <taxon>Eukaryota</taxon>
        <taxon>Viridiplantae</taxon>
        <taxon>Streptophyta</taxon>
        <taxon>Embryophyta</taxon>
        <taxon>Tracheophyta</taxon>
        <taxon>Spermatophyta</taxon>
        <taxon>Magnoliopsida</taxon>
        <taxon>eudicotyledons</taxon>
        <taxon>Gunneridae</taxon>
        <taxon>Pentapetalae</taxon>
        <taxon>rosids</taxon>
        <taxon>malvids</taxon>
        <taxon>Myrtales</taxon>
        <taxon>Lythraceae</taxon>
        <taxon>Punica</taxon>
    </lineage>
</organism>
<keyword evidence="1" id="KW-0808">Transferase</keyword>
<dbReference type="GO" id="GO:0005829">
    <property type="term" value="C:cytosol"/>
    <property type="evidence" value="ECO:0007669"/>
    <property type="project" value="UniProtKB-SubCell"/>
</dbReference>
<comment type="function">
    <text evidence="1">Is involved in the conjugation of reduced glutathione to a wide number of exogenous and endogenous hydrophobic electrophiles.</text>
</comment>
<dbReference type="GO" id="GO:0006749">
    <property type="term" value="P:glutathione metabolic process"/>
    <property type="evidence" value="ECO:0007669"/>
    <property type="project" value="InterPro"/>
</dbReference>
<evidence type="ECO:0000313" key="5">
    <source>
        <dbReference type="Proteomes" id="UP000197138"/>
    </source>
</evidence>
<reference evidence="5" key="1">
    <citation type="journal article" date="2017" name="Plant J.">
        <title>The pomegranate (Punica granatum L.) genome and the genomics of punicalagin biosynthesis.</title>
        <authorList>
            <person name="Qin G."/>
            <person name="Xu C."/>
            <person name="Ming R."/>
            <person name="Tang H."/>
            <person name="Guyot R."/>
            <person name="Kramer E.M."/>
            <person name="Hu Y."/>
            <person name="Yi X."/>
            <person name="Qi Y."/>
            <person name="Xu X."/>
            <person name="Gao Z."/>
            <person name="Pan H."/>
            <person name="Jian J."/>
            <person name="Tian Y."/>
            <person name="Yue Z."/>
            <person name="Xu Y."/>
        </authorList>
    </citation>
    <scope>NUCLEOTIDE SEQUENCE [LARGE SCALE GENOMIC DNA]</scope>
    <source>
        <strain evidence="5">cv. Dabenzi</strain>
    </source>
</reference>
<dbReference type="CDD" id="cd03185">
    <property type="entry name" value="GST_C_Tau"/>
    <property type="match status" value="1"/>
</dbReference>
<dbReference type="SUPFAM" id="SSF47616">
    <property type="entry name" value="GST C-terminal domain-like"/>
    <property type="match status" value="1"/>
</dbReference>
<dbReference type="PANTHER" id="PTHR11260:SF781">
    <property type="entry name" value="GLUTATHIONE S-TRANSFERASE U19"/>
    <property type="match status" value="1"/>
</dbReference>
<evidence type="ECO:0000259" key="3">
    <source>
        <dbReference type="PROSITE" id="PS50405"/>
    </source>
</evidence>
<feature type="region of interest" description="Disordered" evidence="2">
    <location>
        <begin position="1"/>
        <end position="26"/>
    </location>
</feature>
<dbReference type="EC" id="2.5.1.18" evidence="1"/>
<comment type="caution">
    <text evidence="4">The sequence shown here is derived from an EMBL/GenBank/DDBJ whole genome shotgun (WGS) entry which is preliminary data.</text>
</comment>
<sequence>MNPFIRKSSSSSTTANPSPARLLPSNPYNRAQVRFWADYINKKIYDSGRKISFSSKGGEAQEAAKTKLIASLKVLERVLVTNPFFGGNSLCFLDIAYL</sequence>
<protein>
    <recommendedName>
        <fullName evidence="1">Glutathione S-transferase</fullName>
        <ecNumber evidence="1">2.5.1.18</ecNumber>
    </recommendedName>
</protein>
<evidence type="ECO:0000256" key="2">
    <source>
        <dbReference type="SAM" id="MobiDB-lite"/>
    </source>
</evidence>
<dbReference type="InterPro" id="IPR045074">
    <property type="entry name" value="GST_C_Tau"/>
</dbReference>
<accession>A0A218VSW5</accession>